<dbReference type="EMBL" id="BGZK01000183">
    <property type="protein sequence ID" value="GBP26693.1"/>
    <property type="molecule type" value="Genomic_DNA"/>
</dbReference>
<keyword evidence="3" id="KW-1185">Reference proteome</keyword>
<feature type="region of interest" description="Disordered" evidence="1">
    <location>
        <begin position="75"/>
        <end position="96"/>
    </location>
</feature>
<evidence type="ECO:0000313" key="3">
    <source>
        <dbReference type="Proteomes" id="UP000299102"/>
    </source>
</evidence>
<reference evidence="2 3" key="1">
    <citation type="journal article" date="2019" name="Commun. Biol.">
        <title>The bagworm genome reveals a unique fibroin gene that provides high tensile strength.</title>
        <authorList>
            <person name="Kono N."/>
            <person name="Nakamura H."/>
            <person name="Ohtoshi R."/>
            <person name="Tomita M."/>
            <person name="Numata K."/>
            <person name="Arakawa K."/>
        </authorList>
    </citation>
    <scope>NUCLEOTIDE SEQUENCE [LARGE SCALE GENOMIC DNA]</scope>
</reference>
<gene>
    <name evidence="2" type="ORF">EVAR_23464_1</name>
</gene>
<sequence>MLPPSAGSDNGLSARVERAMCALSVRTCACCLLPPLALRPSGIRFPATGGHAHQTQRANNTNTNTRLAPRTSAARLPAKMLPGPGTPHPVMGPIRNSNCAPIDGRLTI</sequence>
<evidence type="ECO:0000256" key="1">
    <source>
        <dbReference type="SAM" id="MobiDB-lite"/>
    </source>
</evidence>
<dbReference type="AlphaFoldDB" id="A0A4C1UJQ9"/>
<dbReference type="Proteomes" id="UP000299102">
    <property type="component" value="Unassembled WGS sequence"/>
</dbReference>
<comment type="caution">
    <text evidence="2">The sequence shown here is derived from an EMBL/GenBank/DDBJ whole genome shotgun (WGS) entry which is preliminary data.</text>
</comment>
<proteinExistence type="predicted"/>
<organism evidence="2 3">
    <name type="scientific">Eumeta variegata</name>
    <name type="common">Bagworm moth</name>
    <name type="synonym">Eumeta japonica</name>
    <dbReference type="NCBI Taxonomy" id="151549"/>
    <lineage>
        <taxon>Eukaryota</taxon>
        <taxon>Metazoa</taxon>
        <taxon>Ecdysozoa</taxon>
        <taxon>Arthropoda</taxon>
        <taxon>Hexapoda</taxon>
        <taxon>Insecta</taxon>
        <taxon>Pterygota</taxon>
        <taxon>Neoptera</taxon>
        <taxon>Endopterygota</taxon>
        <taxon>Lepidoptera</taxon>
        <taxon>Glossata</taxon>
        <taxon>Ditrysia</taxon>
        <taxon>Tineoidea</taxon>
        <taxon>Psychidae</taxon>
        <taxon>Oiketicinae</taxon>
        <taxon>Eumeta</taxon>
    </lineage>
</organism>
<name>A0A4C1UJQ9_EUMVA</name>
<evidence type="ECO:0000313" key="2">
    <source>
        <dbReference type="EMBL" id="GBP26693.1"/>
    </source>
</evidence>
<accession>A0A4C1UJQ9</accession>
<protein>
    <submittedName>
        <fullName evidence="2">Uncharacterized protein</fullName>
    </submittedName>
</protein>